<protein>
    <submittedName>
        <fullName evidence="1">Uncharacterized protein</fullName>
    </submittedName>
</protein>
<organism evidence="1 2">
    <name type="scientific">Seminavis robusta</name>
    <dbReference type="NCBI Taxonomy" id="568900"/>
    <lineage>
        <taxon>Eukaryota</taxon>
        <taxon>Sar</taxon>
        <taxon>Stramenopiles</taxon>
        <taxon>Ochrophyta</taxon>
        <taxon>Bacillariophyta</taxon>
        <taxon>Bacillariophyceae</taxon>
        <taxon>Bacillariophycidae</taxon>
        <taxon>Naviculales</taxon>
        <taxon>Naviculaceae</taxon>
        <taxon>Seminavis</taxon>
    </lineage>
</organism>
<keyword evidence="2" id="KW-1185">Reference proteome</keyword>
<proteinExistence type="predicted"/>
<dbReference type="EMBL" id="CAICTM010000295">
    <property type="protein sequence ID" value="CAB9507184.1"/>
    <property type="molecule type" value="Genomic_DNA"/>
</dbReference>
<dbReference type="Proteomes" id="UP001153069">
    <property type="component" value="Unassembled WGS sequence"/>
</dbReference>
<dbReference type="OrthoDB" id="10610218at2759"/>
<evidence type="ECO:0000313" key="2">
    <source>
        <dbReference type="Proteomes" id="UP001153069"/>
    </source>
</evidence>
<dbReference type="AlphaFoldDB" id="A0A9N8DWB9"/>
<gene>
    <name evidence="1" type="ORF">SEMRO_296_G110620.1</name>
</gene>
<comment type="caution">
    <text evidence="1">The sequence shown here is derived from an EMBL/GenBank/DDBJ whole genome shotgun (WGS) entry which is preliminary data.</text>
</comment>
<evidence type="ECO:0000313" key="1">
    <source>
        <dbReference type="EMBL" id="CAB9507184.1"/>
    </source>
</evidence>
<sequence>MGPYEDPCLDANTTALAELSPLLKKGSTLVLNYDYGTTTKHTFTVLSTKTVKDQRVDCFPRRKPEPLRYFKPFRIHEIYLDAEYAALDHWIFEREGCTQVNLFQPGRKHCYGYLENESISEARMIYVADKPQSLNHYLDCLNVAARIKKGSSYSWHSVVVLPEGSKKIDKYCQDLKEGFIDCAVVEHNNDDDDADIPTLVKAFPKLLPWLDIARIRQSRRVGFDTRTTLSWLSLEWEALRAVPAHPKELPTTERASTSQVLLTRSCFAAKWSSPLSTPCSAQSKVFSKPCKQRLNLPSAR</sequence>
<accession>A0A9N8DWB9</accession>
<name>A0A9N8DWB9_9STRA</name>
<reference evidence="1" key="1">
    <citation type="submission" date="2020-06" db="EMBL/GenBank/DDBJ databases">
        <authorList>
            <consortium name="Plant Systems Biology data submission"/>
        </authorList>
    </citation>
    <scope>NUCLEOTIDE SEQUENCE</scope>
    <source>
        <strain evidence="1">D6</strain>
    </source>
</reference>